<dbReference type="SMART" id="SM00487">
    <property type="entry name" value="DEXDc"/>
    <property type="match status" value="1"/>
</dbReference>
<evidence type="ECO:0000256" key="3">
    <source>
        <dbReference type="ARBA" id="ARBA00022840"/>
    </source>
</evidence>
<dbReference type="CDD" id="cd18008">
    <property type="entry name" value="DEXDc_SHPRH-like"/>
    <property type="match status" value="1"/>
</dbReference>
<dbReference type="AlphaFoldDB" id="A0AAJ0ICJ7"/>
<keyword evidence="7" id="KW-1185">Reference proteome</keyword>
<dbReference type="PANTHER" id="PTHR45626">
    <property type="entry name" value="TRANSCRIPTION TERMINATION FACTOR 2-RELATED"/>
    <property type="match status" value="1"/>
</dbReference>
<dbReference type="Gene3D" id="3.40.50.300">
    <property type="entry name" value="P-loop containing nucleotide triphosphate hydrolases"/>
    <property type="match status" value="1"/>
</dbReference>
<dbReference type="InterPro" id="IPR000330">
    <property type="entry name" value="SNF2_N"/>
</dbReference>
<dbReference type="Pfam" id="PF00176">
    <property type="entry name" value="SNF2-rel_dom"/>
    <property type="match status" value="1"/>
</dbReference>
<proteinExistence type="predicted"/>
<dbReference type="GO" id="GO:0008094">
    <property type="term" value="F:ATP-dependent activity, acting on DNA"/>
    <property type="evidence" value="ECO:0007669"/>
    <property type="project" value="TreeGrafter"/>
</dbReference>
<keyword evidence="2" id="KW-0378">Hydrolase</keyword>
<dbReference type="RefSeq" id="XP_062695436.1">
    <property type="nucleotide sequence ID" value="XM_062841763.1"/>
</dbReference>
<evidence type="ECO:0000313" key="7">
    <source>
        <dbReference type="Proteomes" id="UP001285908"/>
    </source>
</evidence>
<evidence type="ECO:0000256" key="1">
    <source>
        <dbReference type="ARBA" id="ARBA00022741"/>
    </source>
</evidence>
<evidence type="ECO:0000313" key="6">
    <source>
        <dbReference type="EMBL" id="KAK3497172.1"/>
    </source>
</evidence>
<comment type="caution">
    <text evidence="6">The sequence shown here is derived from an EMBL/GenBank/DDBJ whole genome shotgun (WGS) entry which is preliminary data.</text>
</comment>
<dbReference type="InterPro" id="IPR001650">
    <property type="entry name" value="Helicase_C-like"/>
</dbReference>
<dbReference type="GO" id="GO:0005524">
    <property type="term" value="F:ATP binding"/>
    <property type="evidence" value="ECO:0007669"/>
    <property type="project" value="UniProtKB-KW"/>
</dbReference>
<name>A0AAJ0ICJ7_9PEZI</name>
<dbReference type="InterPro" id="IPR027417">
    <property type="entry name" value="P-loop_NTPase"/>
</dbReference>
<dbReference type="InterPro" id="IPR050628">
    <property type="entry name" value="SNF2_RAD54_helicase_TF"/>
</dbReference>
<dbReference type="CDD" id="cd18793">
    <property type="entry name" value="SF2_C_SNF"/>
    <property type="match status" value="1"/>
</dbReference>
<dbReference type="GeneID" id="87879385"/>
<dbReference type="PROSITE" id="PS51194">
    <property type="entry name" value="HELICASE_CTER"/>
    <property type="match status" value="1"/>
</dbReference>
<organism evidence="6 7">
    <name type="scientific">Neurospora hispaniola</name>
    <dbReference type="NCBI Taxonomy" id="588809"/>
    <lineage>
        <taxon>Eukaryota</taxon>
        <taxon>Fungi</taxon>
        <taxon>Dikarya</taxon>
        <taxon>Ascomycota</taxon>
        <taxon>Pezizomycotina</taxon>
        <taxon>Sordariomycetes</taxon>
        <taxon>Sordariomycetidae</taxon>
        <taxon>Sordariales</taxon>
        <taxon>Sordariaceae</taxon>
        <taxon>Neurospora</taxon>
    </lineage>
</organism>
<dbReference type="GO" id="GO:0006281">
    <property type="term" value="P:DNA repair"/>
    <property type="evidence" value="ECO:0007669"/>
    <property type="project" value="TreeGrafter"/>
</dbReference>
<evidence type="ECO:0000256" key="2">
    <source>
        <dbReference type="ARBA" id="ARBA00022801"/>
    </source>
</evidence>
<dbReference type="InterPro" id="IPR049730">
    <property type="entry name" value="SNF2/RAD54-like_C"/>
</dbReference>
<dbReference type="InterPro" id="IPR038718">
    <property type="entry name" value="SNF2-like_sf"/>
</dbReference>
<dbReference type="GO" id="GO:0005634">
    <property type="term" value="C:nucleus"/>
    <property type="evidence" value="ECO:0007669"/>
    <property type="project" value="TreeGrafter"/>
</dbReference>
<keyword evidence="1" id="KW-0547">Nucleotide-binding</keyword>
<gene>
    <name evidence="6" type="ORF">B0T23DRAFT_76984</name>
</gene>
<accession>A0AAJ0ICJ7</accession>
<sequence length="1206" mass="134684">MSFIHIDRFLAAGCVVINEAESGISPALWTVPLLHTWHSIDIPASKGKPRYNPSIGPINIAGSGPPLYPSVQDALLETPFLSPFQSLLGSKWVHTTFRVTAEFPSRGIVRVYILPDDVENRLLPRSNTHLRQLRTRLFQLLDCSSCTWNGNVKCQKVDNDGNNTDQDLIGKPQTLLQMFNTLPAPNPKPNQVQDLDRRASMHNLLENKVLGLKTTLYPFQCRSAASMVQRESQTEPVPDPRLPKRYIDHLGKTYYVDPIAKTIVIDPAYYDSVCGGILAEEMGAGKTLICLALILATKHIPTSVPELYRGADPIVRHKVGSLMDMAAAVVTRSGAPWNDIFAPDNQDNDGFQYDSVINAIQRNPGWYRLPRPVSPRLTRRNATETRGEMIYLSHTSLIIVPPNLVTHWEQEIEKHTSGLRVLLQTKTLCLPAAEELKEYDIVLFSRSIFESIRSSKQATKKSSHCHQSNPLANVHWKRCIVDEGHILGNSTSGGVNSMPKTNLQLVINDLHVDAKWVVTGTPSRGLYGLENGVRGSLEQNHQVSTDLELQDLKAIGVMASVFLKARPWANTLGDTRSLGVVGATKDHVLWEDYVVKPWSSRTVDRRDDCLKATLGSLIVRHPKLEIVPFLPSVEQITVYLDGSYQDILSINLFSMYIIFNAVQSVRTDEDYFFHKTQRDALANLVKNLRQASFFGGQFFPRSDIFQAIDRAERFLDEGAVNITAKDDDLLRTAIEFGRVAVSNTIKDSAHCFAQVPVFVENFPFGAGEHWSLDVSGGDPVCTMAPLLLRLQERLKPFIKSPKTLDTLPALGDIATWGEHDRRNALAHTSWEKFGPLQDNVSTVGTTDTHSNMRKKALRVIKPFVEKTKLAQEQQSSIAGSASEVAAPLLRTRLISTASAKLSYLVDQIIQHQEAEQILVFYENDNVAYYLAEVLEVLEIQHLIYAKGITSERKNHYLATFTLKPKIRVMLMDVSQAAYGLDMKTASRIYFINPVLNPQVGAQAIGRARRISQQKPVTVETLVLHGSIDEVIVRRRKEMSPAEQRKCSRGSILDDRPIYNWILNAKILPLPASVDKDDGPAQMAKLAEPQYIFGRSSGTYREHPDTDLVMRDLGSDALRAVNAGRKSQRDNEVTTSGQYITATLGSNKRTYEDDDSAIHSATSSMEKYGDVMMMDAQQRAEPDSAEGPPSSRSTKRLRVRFADTDEN</sequence>
<dbReference type="InterPro" id="IPR014001">
    <property type="entry name" value="Helicase_ATP-bd"/>
</dbReference>
<evidence type="ECO:0000256" key="4">
    <source>
        <dbReference type="SAM" id="MobiDB-lite"/>
    </source>
</evidence>
<feature type="domain" description="Helicase C-terminal" evidence="5">
    <location>
        <begin position="904"/>
        <end position="1065"/>
    </location>
</feature>
<feature type="region of interest" description="Disordered" evidence="4">
    <location>
        <begin position="1172"/>
        <end position="1206"/>
    </location>
</feature>
<protein>
    <submittedName>
        <fullName evidence="6">SNF2 family N-terminal domain-containing protein</fullName>
    </submittedName>
</protein>
<dbReference type="Proteomes" id="UP001285908">
    <property type="component" value="Unassembled WGS sequence"/>
</dbReference>
<evidence type="ECO:0000259" key="5">
    <source>
        <dbReference type="PROSITE" id="PS51194"/>
    </source>
</evidence>
<dbReference type="PANTHER" id="PTHR45626:SF51">
    <property type="entry name" value="SNF2-RELATED DOMAIN-CONTAINING PROTEIN"/>
    <property type="match status" value="1"/>
</dbReference>
<keyword evidence="3" id="KW-0067">ATP-binding</keyword>
<dbReference type="EMBL" id="JAULSX010000002">
    <property type="protein sequence ID" value="KAK3497172.1"/>
    <property type="molecule type" value="Genomic_DNA"/>
</dbReference>
<reference evidence="6 7" key="1">
    <citation type="journal article" date="2023" name="Mol. Phylogenet. Evol.">
        <title>Genome-scale phylogeny and comparative genomics of the fungal order Sordariales.</title>
        <authorList>
            <person name="Hensen N."/>
            <person name="Bonometti L."/>
            <person name="Westerberg I."/>
            <person name="Brannstrom I.O."/>
            <person name="Guillou S."/>
            <person name="Cros-Aarteil S."/>
            <person name="Calhoun S."/>
            <person name="Haridas S."/>
            <person name="Kuo A."/>
            <person name="Mondo S."/>
            <person name="Pangilinan J."/>
            <person name="Riley R."/>
            <person name="LaButti K."/>
            <person name="Andreopoulos B."/>
            <person name="Lipzen A."/>
            <person name="Chen C."/>
            <person name="Yan M."/>
            <person name="Daum C."/>
            <person name="Ng V."/>
            <person name="Clum A."/>
            <person name="Steindorff A."/>
            <person name="Ohm R.A."/>
            <person name="Martin F."/>
            <person name="Silar P."/>
            <person name="Natvig D.O."/>
            <person name="Lalanne C."/>
            <person name="Gautier V."/>
            <person name="Ament-Velasquez S.L."/>
            <person name="Kruys A."/>
            <person name="Hutchinson M.I."/>
            <person name="Powell A.J."/>
            <person name="Barry K."/>
            <person name="Miller A.N."/>
            <person name="Grigoriev I.V."/>
            <person name="Debuchy R."/>
            <person name="Gladieux P."/>
            <person name="Hiltunen Thoren M."/>
            <person name="Johannesson H."/>
        </authorList>
    </citation>
    <scope>NUCLEOTIDE SEQUENCE [LARGE SCALE GENOMIC DNA]</scope>
    <source>
        <strain evidence="6 7">FGSC 10403</strain>
    </source>
</reference>
<dbReference type="GO" id="GO:0016787">
    <property type="term" value="F:hydrolase activity"/>
    <property type="evidence" value="ECO:0007669"/>
    <property type="project" value="UniProtKB-KW"/>
</dbReference>
<dbReference type="Gene3D" id="3.40.50.10810">
    <property type="entry name" value="Tandem AAA-ATPase domain"/>
    <property type="match status" value="1"/>
</dbReference>
<dbReference type="Pfam" id="PF00271">
    <property type="entry name" value="Helicase_C"/>
    <property type="match status" value="1"/>
</dbReference>
<dbReference type="SUPFAM" id="SSF52540">
    <property type="entry name" value="P-loop containing nucleoside triphosphate hydrolases"/>
    <property type="match status" value="2"/>
</dbReference>